<protein>
    <submittedName>
        <fullName evidence="4">F-box domain-containing protein</fullName>
    </submittedName>
</protein>
<evidence type="ECO:0000313" key="3">
    <source>
        <dbReference type="Proteomes" id="UP000887569"/>
    </source>
</evidence>
<keyword evidence="3" id="KW-1185">Reference proteome</keyword>
<accession>A0A915AQM3</accession>
<dbReference type="PANTHER" id="PTHR13318">
    <property type="entry name" value="PARTNER OF PAIRED, ISOFORM B-RELATED"/>
    <property type="match status" value="1"/>
</dbReference>
<sequence>CIFDRQPPAKPKGAQLTQEIGMRDRHIKLCAAHPVDYSSLDDSTLALLSGPLPGGSNAAAFDRIQKLVLRCGFISLLSELKQPLCYLNSLPDKVLLAIVSMLPIRERIANVSVLDRRLHRLVRSSITSVSFYRDELDALCDERLQLFMKQFGSQLLYANLDLYRSCLAPSQWKWRTSIKSVVSMCWGLRSLDILFCHHHKLRDADLIDVFKSCPHLVNLRIDAQFIRGHSFQHAPRSMQRLELEMCYRIDQTTFHHITARLHKLKSLHVSQLLILSDNIIVDIVKNLPSLTDLSLVSHPETVYEELTGAGLGALARLRKLRSLCTEGLAAVTDRFLILISDEKSPAAKSITSLSLAFCFNLSMHGLFRLARMPKLCCLNLDGITKRDIGMGVERIASGQRLTKLFLAEGTNISPDSLVRIVRSSPLLRTLDISSNERIYNYSFAQEIVSFWVTNFGSHLTLEGNDRACYRPLYILTDEHLPWNTVKKPELDQYGRTVVTVVHLQREFIPEEEVLPTTILSRESPLRLPSGVMAPLIRRGNRYRLMWSALGPGHEPRLSISPTLQLDLSAFIILQPPNPTPADTEVIHGSLDDAATAAEHEIEVTLPEEVCMGNGLTQMGSPAASVSTAIFPNTPSRAQLSDDTVSYGQFLIGMPSLDTSLPAWPISLGFISGQTGKENLL</sequence>
<feature type="domain" description="F-box" evidence="2">
    <location>
        <begin position="84"/>
        <end position="135"/>
    </location>
</feature>
<evidence type="ECO:0000313" key="4">
    <source>
        <dbReference type="WBParaSite" id="PgR012_g030_t01"/>
    </source>
</evidence>
<dbReference type="GO" id="GO:0019005">
    <property type="term" value="C:SCF ubiquitin ligase complex"/>
    <property type="evidence" value="ECO:0007669"/>
    <property type="project" value="TreeGrafter"/>
</dbReference>
<dbReference type="AlphaFoldDB" id="A0A915AQM3"/>
<dbReference type="InterPro" id="IPR032675">
    <property type="entry name" value="LRR_dom_sf"/>
</dbReference>
<organism evidence="3 4">
    <name type="scientific">Parascaris univalens</name>
    <name type="common">Nematode worm</name>
    <dbReference type="NCBI Taxonomy" id="6257"/>
    <lineage>
        <taxon>Eukaryota</taxon>
        <taxon>Metazoa</taxon>
        <taxon>Ecdysozoa</taxon>
        <taxon>Nematoda</taxon>
        <taxon>Chromadorea</taxon>
        <taxon>Rhabditida</taxon>
        <taxon>Spirurina</taxon>
        <taxon>Ascaridomorpha</taxon>
        <taxon>Ascaridoidea</taxon>
        <taxon>Ascarididae</taxon>
        <taxon>Parascaris</taxon>
    </lineage>
</organism>
<dbReference type="GO" id="GO:0031146">
    <property type="term" value="P:SCF-dependent proteasomal ubiquitin-dependent protein catabolic process"/>
    <property type="evidence" value="ECO:0007669"/>
    <property type="project" value="TreeGrafter"/>
</dbReference>
<evidence type="ECO:0000259" key="2">
    <source>
        <dbReference type="PROSITE" id="PS50181"/>
    </source>
</evidence>
<dbReference type="SMART" id="SM00367">
    <property type="entry name" value="LRR_CC"/>
    <property type="match status" value="5"/>
</dbReference>
<name>A0A915AQM3_PARUN</name>
<dbReference type="WBParaSite" id="PgR012_g030_t01">
    <property type="protein sequence ID" value="PgR012_g030_t01"/>
    <property type="gene ID" value="PgR012_g030"/>
</dbReference>
<dbReference type="InterPro" id="IPR001810">
    <property type="entry name" value="F-box_dom"/>
</dbReference>
<dbReference type="SUPFAM" id="SSF81383">
    <property type="entry name" value="F-box domain"/>
    <property type="match status" value="1"/>
</dbReference>
<keyword evidence="1" id="KW-0833">Ubl conjugation pathway</keyword>
<dbReference type="Gene3D" id="3.80.10.10">
    <property type="entry name" value="Ribonuclease Inhibitor"/>
    <property type="match status" value="1"/>
</dbReference>
<reference evidence="4" key="1">
    <citation type="submission" date="2022-11" db="UniProtKB">
        <authorList>
            <consortium name="WormBaseParasite"/>
        </authorList>
    </citation>
    <scope>IDENTIFICATION</scope>
</reference>
<dbReference type="InterPro" id="IPR006553">
    <property type="entry name" value="Leu-rich_rpt_Cys-con_subtyp"/>
</dbReference>
<evidence type="ECO:0000256" key="1">
    <source>
        <dbReference type="ARBA" id="ARBA00022786"/>
    </source>
</evidence>
<proteinExistence type="predicted"/>
<dbReference type="Proteomes" id="UP000887569">
    <property type="component" value="Unplaced"/>
</dbReference>
<dbReference type="InterPro" id="IPR036047">
    <property type="entry name" value="F-box-like_dom_sf"/>
</dbReference>
<dbReference type="PROSITE" id="PS50181">
    <property type="entry name" value="FBOX"/>
    <property type="match status" value="1"/>
</dbReference>
<dbReference type="SUPFAM" id="SSF52047">
    <property type="entry name" value="RNI-like"/>
    <property type="match status" value="1"/>
</dbReference>